<dbReference type="Pfam" id="PF20176">
    <property type="entry name" value="DUF6541"/>
    <property type="match status" value="1"/>
</dbReference>
<feature type="transmembrane region" description="Helical" evidence="1">
    <location>
        <begin position="399"/>
        <end position="422"/>
    </location>
</feature>
<evidence type="ECO:0000313" key="2">
    <source>
        <dbReference type="EMBL" id="WOF24176.1"/>
    </source>
</evidence>
<dbReference type="Proteomes" id="UP001305498">
    <property type="component" value="Chromosome"/>
</dbReference>
<feature type="transmembrane region" description="Helical" evidence="1">
    <location>
        <begin position="190"/>
        <end position="212"/>
    </location>
</feature>
<feature type="transmembrane region" description="Helical" evidence="1">
    <location>
        <begin position="302"/>
        <end position="324"/>
    </location>
</feature>
<reference evidence="2 3" key="1">
    <citation type="submission" date="2023-02" db="EMBL/GenBank/DDBJ databases">
        <title>Microbacterium betulae sp. nov., isolated from birch wood.</title>
        <authorList>
            <person name="Pasciak M."/>
            <person name="Pawlik K.J."/>
            <person name="Martynowski D."/>
            <person name="Laczmanski L."/>
            <person name="Ciekot J."/>
            <person name="Szponar B."/>
            <person name="Wojcik-Fatla A."/>
            <person name="Mackiewicz B."/>
            <person name="Farian E."/>
            <person name="Cholewa G."/>
            <person name="Cholewa A."/>
            <person name="Dutkiewicz J."/>
        </authorList>
    </citation>
    <scope>NUCLEOTIDE SEQUENCE [LARGE SCALE GENOMIC DNA]</scope>
    <source>
        <strain evidence="2 3">AB</strain>
    </source>
</reference>
<dbReference type="EMBL" id="CP118157">
    <property type="protein sequence ID" value="WOF24176.1"/>
    <property type="molecule type" value="Genomic_DNA"/>
</dbReference>
<feature type="transmembrane region" description="Helical" evidence="1">
    <location>
        <begin position="244"/>
        <end position="265"/>
    </location>
</feature>
<feature type="transmembrane region" description="Helical" evidence="1">
    <location>
        <begin position="36"/>
        <end position="57"/>
    </location>
</feature>
<evidence type="ECO:0000313" key="3">
    <source>
        <dbReference type="Proteomes" id="UP001305498"/>
    </source>
</evidence>
<accession>A0AA97FJJ9</accession>
<keyword evidence="1" id="KW-1133">Transmembrane helix</keyword>
<dbReference type="RefSeq" id="WP_317140648.1">
    <property type="nucleotide sequence ID" value="NZ_CP118157.1"/>
</dbReference>
<keyword evidence="1" id="KW-0812">Transmembrane</keyword>
<feature type="transmembrane region" description="Helical" evidence="1">
    <location>
        <begin position="466"/>
        <end position="486"/>
    </location>
</feature>
<keyword evidence="1" id="KW-0472">Membrane</keyword>
<feature type="transmembrane region" description="Helical" evidence="1">
    <location>
        <begin position="63"/>
        <end position="80"/>
    </location>
</feature>
<feature type="transmembrane region" description="Helical" evidence="1">
    <location>
        <begin position="429"/>
        <end position="446"/>
    </location>
</feature>
<name>A0AA97FJJ9_9MICO</name>
<feature type="transmembrane region" description="Helical" evidence="1">
    <location>
        <begin position="277"/>
        <end position="296"/>
    </location>
</feature>
<keyword evidence="3" id="KW-1185">Reference proteome</keyword>
<sequence length="680" mass="70209">MSWLAALPAILSACLAVVVPGLLATAPLRMGAVARVAVSGLVGVCCAGLAGVVFGAAGLPFHLTQVLAVALAGLLVSAAVRRRRPALVVTGARTDRRALAVVWALSAIVIVVVAFAGVPDPSRISQTYDNVFHLSAVSAILDGFPASPLTLRSLIETEATGIAYYPAAWHQLVAMTAQGSGSSVPVAVNATWIAVQALVWLPGVAWLAQVALPGRPAGVVALVALPLGTAFGSFPYALLSWGTIYPTGLAHALLPAAVAVTVLAIRGVRAARPGRRAPAALLGVLGVIVAVASLGVSHPRVLPTWALIVLPFALGVLGGAFARALRGGARARRRAVVSLVVAATVALLAAAAAFAYAVLRLGLFDEPLEDRLSGPQAQAVQGIWDGVVQVLTFQAMTGAGGAVTTIAPFLSIAVIVGAAAALRTRRTRWIVVSFALVAVLFVLAAGSDGVVAKLLTGIWYKDRFRLAAALPVLAVPLATLGVLAVARRVLRAERQLTARRLGLPQLAVPAAVAVALASAGGLALTGTTSAVAGVFEQPAEGAEWQIVSQKQIDFMDDRVAGVVPGGQRVLGDPWDGSALTQLFAGREPVFPHVNGQWDPFRRTLAWDLEDIETDPAVCRALDALDVRYVLYNPHEFGGGDPAGNHFPGPHAAVEKGLFTEVATDGESTLYRIDQCGPLPE</sequence>
<feature type="transmembrane region" description="Helical" evidence="1">
    <location>
        <begin position="219"/>
        <end position="238"/>
    </location>
</feature>
<dbReference type="InterPro" id="IPR046671">
    <property type="entry name" value="DUF6541"/>
</dbReference>
<feature type="transmembrane region" description="Helical" evidence="1">
    <location>
        <begin position="100"/>
        <end position="118"/>
    </location>
</feature>
<gene>
    <name evidence="2" type="ORF">N8K70_05765</name>
</gene>
<evidence type="ECO:0000256" key="1">
    <source>
        <dbReference type="SAM" id="Phobius"/>
    </source>
</evidence>
<dbReference type="KEGG" id="mbet:N8K70_05765"/>
<dbReference type="AlphaFoldDB" id="A0AA97FJJ9"/>
<protein>
    <submittedName>
        <fullName evidence="2">Uncharacterized protein</fullName>
    </submittedName>
</protein>
<organism evidence="2 3">
    <name type="scientific">Microbacterium betulae</name>
    <dbReference type="NCBI Taxonomy" id="2981139"/>
    <lineage>
        <taxon>Bacteria</taxon>
        <taxon>Bacillati</taxon>
        <taxon>Actinomycetota</taxon>
        <taxon>Actinomycetes</taxon>
        <taxon>Micrococcales</taxon>
        <taxon>Microbacteriaceae</taxon>
        <taxon>Microbacterium</taxon>
    </lineage>
</organism>
<proteinExistence type="predicted"/>
<feature type="transmembrane region" description="Helical" evidence="1">
    <location>
        <begin position="6"/>
        <end position="24"/>
    </location>
</feature>
<feature type="transmembrane region" description="Helical" evidence="1">
    <location>
        <begin position="336"/>
        <end position="359"/>
    </location>
</feature>
<feature type="transmembrane region" description="Helical" evidence="1">
    <location>
        <begin position="506"/>
        <end position="524"/>
    </location>
</feature>